<feature type="transmembrane region" description="Helical" evidence="1">
    <location>
        <begin position="294"/>
        <end position="313"/>
    </location>
</feature>
<protein>
    <recommendedName>
        <fullName evidence="4">HAMP domain-containing protein</fullName>
    </recommendedName>
</protein>
<dbReference type="AlphaFoldDB" id="A0A1L6MVL4"/>
<evidence type="ECO:0000313" key="3">
    <source>
        <dbReference type="Proteomes" id="UP000185544"/>
    </source>
</evidence>
<dbReference type="Gene3D" id="6.10.340.10">
    <property type="match status" value="1"/>
</dbReference>
<organism evidence="2 3">
    <name type="scientific">Pajaroellobacter abortibovis</name>
    <dbReference type="NCBI Taxonomy" id="1882918"/>
    <lineage>
        <taxon>Bacteria</taxon>
        <taxon>Pseudomonadati</taxon>
        <taxon>Myxococcota</taxon>
        <taxon>Polyangia</taxon>
        <taxon>Polyangiales</taxon>
        <taxon>Polyangiaceae</taxon>
    </lineage>
</organism>
<accession>A0A1L6MVL4</accession>
<gene>
    <name evidence="2" type="ORF">BCY86_01575</name>
</gene>
<keyword evidence="1" id="KW-0812">Transmembrane</keyword>
<keyword evidence="1" id="KW-1133">Transmembrane helix</keyword>
<dbReference type="Proteomes" id="UP000185544">
    <property type="component" value="Chromosome"/>
</dbReference>
<evidence type="ECO:0000256" key="1">
    <source>
        <dbReference type="SAM" id="Phobius"/>
    </source>
</evidence>
<name>A0A1L6MVL4_9BACT</name>
<reference evidence="2 3" key="1">
    <citation type="submission" date="2016-08" db="EMBL/GenBank/DDBJ databases">
        <title>Identification and validation of antigenic proteins from Pajaroellobacter abortibovis using de-novo genome sequence assembly and reverse vaccinology.</title>
        <authorList>
            <person name="Welly B.T."/>
            <person name="Miller M.R."/>
            <person name="Stott J.L."/>
            <person name="Blanchard M.T."/>
            <person name="Islas-Trejo A.D."/>
            <person name="O'Rourke S.M."/>
            <person name="Young A.E."/>
            <person name="Medrano J.F."/>
            <person name="Van Eenennaam A.L."/>
        </authorList>
    </citation>
    <scope>NUCLEOTIDE SEQUENCE [LARGE SCALE GENOMIC DNA]</scope>
    <source>
        <strain evidence="2 3">BTF92-0548A/99-0131</strain>
    </source>
</reference>
<dbReference type="RefSeq" id="WP_075276161.1">
    <property type="nucleotide sequence ID" value="NZ_CP016908.1"/>
</dbReference>
<proteinExistence type="predicted"/>
<evidence type="ECO:0000313" key="2">
    <source>
        <dbReference type="EMBL" id="APR99514.1"/>
    </source>
</evidence>
<dbReference type="KEGG" id="pabo:BCY86_01575"/>
<sequence length="485" mass="53037">MRSKIIALNAAIVLLVGFLSLTLVNSSVRQAVNDPNQRLELARRQTLGAAARIQLAVLQAERWMTSRGREPATLEPLKKADPAARGDAATFFCDTLLVDAKRATIFEGMVPSLVLMVDQAGKIVGRSGSGLSRGEEITSVYPALKVAITSGQSGSDVWANAIRNDHFIVSYAPVWGEADKVEGLIVLAVNLNDVLSLADDSVAAESRFALLAADKGTSWRVIGESTAKEKPSLQIDDQLQNVIQASLNSRDATSLMESDKIIATIPLQSFGDGRHTVLVASFYPVLLKSFALPIWWITGLGILLVIIVGVALGNSIIRPIKVLEEGLLAILNGHVEKRFELKHAELGGLAFRLNQLLGKLMGIEEDMTNEEGRPSMSPEARHFMDVMSVGDVWGQELFQGGGSVDSQVVDRLAKEDTESYYSRIFREYVDAKTALGESVENITRDVFVRRIQEMEKEAEQKFGARVRYCIQPSEKEVIFLAVAFP</sequence>
<keyword evidence="3" id="KW-1185">Reference proteome</keyword>
<dbReference type="EMBL" id="CP016908">
    <property type="protein sequence ID" value="APR99514.1"/>
    <property type="molecule type" value="Genomic_DNA"/>
</dbReference>
<dbReference type="OrthoDB" id="5487286at2"/>
<keyword evidence="1" id="KW-0472">Membrane</keyword>
<evidence type="ECO:0008006" key="4">
    <source>
        <dbReference type="Google" id="ProtNLM"/>
    </source>
</evidence>